<dbReference type="NCBIfam" id="TIGR03891">
    <property type="entry name" value="thiopep_ocin"/>
    <property type="match status" value="1"/>
</dbReference>
<dbReference type="OrthoDB" id="1273722at2"/>
<feature type="domain" description="Thiopeptide-type bacteriocin biosynthesis" evidence="1">
    <location>
        <begin position="4"/>
        <end position="165"/>
    </location>
</feature>
<dbReference type="Pfam" id="PF14028">
    <property type="entry name" value="Lant_dehydr_C"/>
    <property type="match status" value="1"/>
</dbReference>
<organism evidence="2 3">
    <name type="scientific">Lentzea tibetensis</name>
    <dbReference type="NCBI Taxonomy" id="2591470"/>
    <lineage>
        <taxon>Bacteria</taxon>
        <taxon>Bacillati</taxon>
        <taxon>Actinomycetota</taxon>
        <taxon>Actinomycetes</taxon>
        <taxon>Pseudonocardiales</taxon>
        <taxon>Pseudonocardiaceae</taxon>
        <taxon>Lentzea</taxon>
    </lineage>
</organism>
<comment type="caution">
    <text evidence="2">The sequence shown here is derived from an EMBL/GenBank/DDBJ whole genome shotgun (WGS) entry which is preliminary data.</text>
</comment>
<evidence type="ECO:0000313" key="2">
    <source>
        <dbReference type="EMBL" id="TWP50659.1"/>
    </source>
</evidence>
<accession>A0A563ESL0</accession>
<dbReference type="Proteomes" id="UP000316639">
    <property type="component" value="Unassembled WGS sequence"/>
</dbReference>
<dbReference type="AlphaFoldDB" id="A0A563ESL0"/>
<protein>
    <recommendedName>
        <fullName evidence="1">Thiopeptide-type bacteriocin biosynthesis domain-containing protein</fullName>
    </recommendedName>
</protein>
<reference evidence="2 3" key="1">
    <citation type="submission" date="2019-07" db="EMBL/GenBank/DDBJ databases">
        <title>Lentzea xizangensis sp. nov., isolated from Qinghai-Tibetan Plateau Soils.</title>
        <authorList>
            <person name="Huang J."/>
        </authorList>
    </citation>
    <scope>NUCLEOTIDE SEQUENCE [LARGE SCALE GENOMIC DNA]</scope>
    <source>
        <strain evidence="2 3">FXJ1.1311</strain>
    </source>
</reference>
<dbReference type="EMBL" id="VOBR01000011">
    <property type="protein sequence ID" value="TWP50659.1"/>
    <property type="molecule type" value="Genomic_DNA"/>
</dbReference>
<name>A0A563ESL0_9PSEU</name>
<dbReference type="InterPro" id="IPR023809">
    <property type="entry name" value="Thiopep_bacteriocin_synth_dom"/>
</dbReference>
<evidence type="ECO:0000259" key="1">
    <source>
        <dbReference type="Pfam" id="PF14028"/>
    </source>
</evidence>
<keyword evidence="3" id="KW-1185">Reference proteome</keyword>
<dbReference type="RefSeq" id="WP_146353379.1">
    <property type="nucleotide sequence ID" value="NZ_VOBR01000011.1"/>
</dbReference>
<proteinExistence type="predicted"/>
<gene>
    <name evidence="2" type="ORF">FKR81_18775</name>
</gene>
<evidence type="ECO:0000313" key="3">
    <source>
        <dbReference type="Proteomes" id="UP000316639"/>
    </source>
</evidence>
<sequence length="216" mass="23848">MNTWLAATLHASPSRHDALLVEHLPRLLETLPDGVDRWFFSRGTDTLDLRFRPVSRSLRLHLLLWGMDVLDDGSARRMTLEAHRDDFRGLGGPATAEAATELFHADSNAVLTQLRLAHAGVLTIPPARLAALAAADLTRTWYGGRAEAGAAGPPQQMALLAPWWKRRAEVARVYSRVVAWLDPALVPPVLAHVLRQHRLRLASVQPAPERVTAQQA</sequence>